<evidence type="ECO:0000256" key="8">
    <source>
        <dbReference type="ARBA" id="ARBA00023316"/>
    </source>
</evidence>
<keyword evidence="3" id="KW-0328">Glycosyltransferase</keyword>
<name>A0ABW3J940_9HYPH</name>
<dbReference type="Gene3D" id="2.40.440.10">
    <property type="entry name" value="L,D-transpeptidase catalytic domain-like"/>
    <property type="match status" value="1"/>
</dbReference>
<dbReference type="SUPFAM" id="SSF141523">
    <property type="entry name" value="L,D-transpeptidase catalytic domain-like"/>
    <property type="match status" value="1"/>
</dbReference>
<accession>A0ABW3J940</accession>
<evidence type="ECO:0000259" key="11">
    <source>
        <dbReference type="PROSITE" id="PS52029"/>
    </source>
</evidence>
<evidence type="ECO:0000256" key="3">
    <source>
        <dbReference type="ARBA" id="ARBA00022676"/>
    </source>
</evidence>
<evidence type="ECO:0000256" key="10">
    <source>
        <dbReference type="SAM" id="SignalP"/>
    </source>
</evidence>
<keyword evidence="12" id="KW-0012">Acyltransferase</keyword>
<evidence type="ECO:0000256" key="5">
    <source>
        <dbReference type="ARBA" id="ARBA00022801"/>
    </source>
</evidence>
<sequence length="199" mass="21648">MRIVFSRAALTGVALLALCASSSSAFAYAGILGGIFQPDNPRATQATSGARLVSFTPRVDPGTILVSFADRKLYYVLPNARAISYPIGAPMAHARWQGVMHVTAKKVNPGWTPTADMRRENPALPAYVPGGHPRNPLGPRAMYLGDSLYRIHGTDAPWTVGQEVSHGCIRMYNRDVIDLYQRVPIGAKVVVTWQRFAQG</sequence>
<dbReference type="EC" id="2.3.2.-" evidence="12"/>
<reference evidence="13" key="1">
    <citation type="journal article" date="2019" name="Int. J. Syst. Evol. Microbiol.">
        <title>The Global Catalogue of Microorganisms (GCM) 10K type strain sequencing project: providing services to taxonomists for standard genome sequencing and annotation.</title>
        <authorList>
            <consortium name="The Broad Institute Genomics Platform"/>
            <consortium name="The Broad Institute Genome Sequencing Center for Infectious Disease"/>
            <person name="Wu L."/>
            <person name="Ma J."/>
        </authorList>
    </citation>
    <scope>NUCLEOTIDE SEQUENCE [LARGE SCALE GENOMIC DNA]</scope>
    <source>
        <strain evidence="13">CCUG 61697</strain>
    </source>
</reference>
<keyword evidence="8 9" id="KW-0961">Cell wall biogenesis/degradation</keyword>
<evidence type="ECO:0000256" key="4">
    <source>
        <dbReference type="ARBA" id="ARBA00022679"/>
    </source>
</evidence>
<feature type="signal peptide" evidence="10">
    <location>
        <begin position="1"/>
        <end position="27"/>
    </location>
</feature>
<keyword evidence="7 9" id="KW-0573">Peptidoglycan synthesis</keyword>
<feature type="domain" description="L,D-TPase catalytic" evidence="11">
    <location>
        <begin position="62"/>
        <end position="192"/>
    </location>
</feature>
<dbReference type="EMBL" id="JBHTJO010000001">
    <property type="protein sequence ID" value="MFD0986405.1"/>
    <property type="molecule type" value="Genomic_DNA"/>
</dbReference>
<dbReference type="InterPro" id="IPR038063">
    <property type="entry name" value="Transpep_catalytic_dom"/>
</dbReference>
<gene>
    <name evidence="12" type="ORF">ACFQ2F_04770</name>
</gene>
<dbReference type="PANTHER" id="PTHR30582:SF24">
    <property type="entry name" value="L,D-TRANSPEPTIDASE ERFK_SRFK-RELATED"/>
    <property type="match status" value="1"/>
</dbReference>
<evidence type="ECO:0000313" key="12">
    <source>
        <dbReference type="EMBL" id="MFD0986405.1"/>
    </source>
</evidence>
<feature type="active site" description="Nucleophile" evidence="9">
    <location>
        <position position="168"/>
    </location>
</feature>
<protein>
    <submittedName>
        <fullName evidence="12">L,D-transpeptidase</fullName>
        <ecNumber evidence="12">2.3.2.-</ecNumber>
    </submittedName>
</protein>
<comment type="pathway">
    <text evidence="1 9">Cell wall biogenesis; peptidoglycan biosynthesis.</text>
</comment>
<evidence type="ECO:0000256" key="2">
    <source>
        <dbReference type="ARBA" id="ARBA00005992"/>
    </source>
</evidence>
<keyword evidence="4 12" id="KW-0808">Transferase</keyword>
<dbReference type="PANTHER" id="PTHR30582">
    <property type="entry name" value="L,D-TRANSPEPTIDASE"/>
    <property type="match status" value="1"/>
</dbReference>
<keyword evidence="6 9" id="KW-0133">Cell shape</keyword>
<feature type="active site" description="Proton donor/acceptor" evidence="9">
    <location>
        <position position="152"/>
    </location>
</feature>
<evidence type="ECO:0000256" key="1">
    <source>
        <dbReference type="ARBA" id="ARBA00004752"/>
    </source>
</evidence>
<keyword evidence="5" id="KW-0378">Hydrolase</keyword>
<dbReference type="InterPro" id="IPR005490">
    <property type="entry name" value="LD_TPept_cat_dom"/>
</dbReference>
<proteinExistence type="inferred from homology"/>
<keyword evidence="10" id="KW-0732">Signal</keyword>
<dbReference type="Pfam" id="PF03734">
    <property type="entry name" value="YkuD"/>
    <property type="match status" value="1"/>
</dbReference>
<evidence type="ECO:0000313" key="13">
    <source>
        <dbReference type="Proteomes" id="UP001597102"/>
    </source>
</evidence>
<comment type="similarity">
    <text evidence="2">Belongs to the YkuD family.</text>
</comment>
<feature type="chain" id="PRO_5045103822" evidence="10">
    <location>
        <begin position="28"/>
        <end position="199"/>
    </location>
</feature>
<evidence type="ECO:0000256" key="6">
    <source>
        <dbReference type="ARBA" id="ARBA00022960"/>
    </source>
</evidence>
<dbReference type="PROSITE" id="PS52029">
    <property type="entry name" value="LD_TPASE"/>
    <property type="match status" value="1"/>
</dbReference>
<dbReference type="InterPro" id="IPR050979">
    <property type="entry name" value="LD-transpeptidase"/>
</dbReference>
<dbReference type="GO" id="GO:0016746">
    <property type="term" value="F:acyltransferase activity"/>
    <property type="evidence" value="ECO:0007669"/>
    <property type="project" value="UniProtKB-KW"/>
</dbReference>
<keyword evidence="13" id="KW-1185">Reference proteome</keyword>
<dbReference type="CDD" id="cd16913">
    <property type="entry name" value="YkuD_like"/>
    <property type="match status" value="1"/>
</dbReference>
<dbReference type="RefSeq" id="WP_379086478.1">
    <property type="nucleotide sequence ID" value="NZ_JBHTJO010000001.1"/>
</dbReference>
<organism evidence="12 13">
    <name type="scientific">Methyloligella solikamskensis</name>
    <dbReference type="NCBI Taxonomy" id="1177756"/>
    <lineage>
        <taxon>Bacteria</taxon>
        <taxon>Pseudomonadati</taxon>
        <taxon>Pseudomonadota</taxon>
        <taxon>Alphaproteobacteria</taxon>
        <taxon>Hyphomicrobiales</taxon>
        <taxon>Hyphomicrobiaceae</taxon>
        <taxon>Methyloligella</taxon>
    </lineage>
</organism>
<comment type="caution">
    <text evidence="12">The sequence shown here is derived from an EMBL/GenBank/DDBJ whole genome shotgun (WGS) entry which is preliminary data.</text>
</comment>
<evidence type="ECO:0000256" key="7">
    <source>
        <dbReference type="ARBA" id="ARBA00022984"/>
    </source>
</evidence>
<dbReference type="Proteomes" id="UP001597102">
    <property type="component" value="Unassembled WGS sequence"/>
</dbReference>
<evidence type="ECO:0000256" key="9">
    <source>
        <dbReference type="PROSITE-ProRule" id="PRU01373"/>
    </source>
</evidence>